<dbReference type="SUPFAM" id="SSF55120">
    <property type="entry name" value="Pseudouridine synthase"/>
    <property type="match status" value="1"/>
</dbReference>
<dbReference type="Proteomes" id="UP000241762">
    <property type="component" value="Chromosome"/>
</dbReference>
<feature type="domain" description="Pseudouridine synthase I TruA alpha/beta" evidence="8">
    <location>
        <begin position="145"/>
        <end position="246"/>
    </location>
</feature>
<keyword evidence="10" id="KW-1185">Reference proteome</keyword>
<name>A0A2P1P7Q3_9RICK</name>
<evidence type="ECO:0000256" key="7">
    <source>
        <dbReference type="RuleBase" id="RU003792"/>
    </source>
</evidence>
<dbReference type="InterPro" id="IPR020094">
    <property type="entry name" value="TruA/RsuA/RluB/E/F_N"/>
</dbReference>
<dbReference type="AlphaFoldDB" id="A0A2P1P7Q3"/>
<proteinExistence type="inferred from homology"/>
<dbReference type="EMBL" id="CP027845">
    <property type="protein sequence ID" value="AVP87300.1"/>
    <property type="molecule type" value="Genomic_DNA"/>
</dbReference>
<sequence length="246" mass="28416">MPRYKALIEYCGTNYQGWQKQASPNTIQGKLEDALFKFSEKQINVIGSSRTDTGVHALGQVAHFDLPKEYEIERIFRGINFYLQDEEISLLKVEKIPREFHSRALATHRHYQYIIINRPAPITLDKYKALWIPQKLDVKRMQEGAKFLIGHHDFSSFRSSECRSRSPIKHLTKLDIKQTEDKIFIYASANSFLHHMVRNIVGTLLLVGRNQIEPETIREILEAKSRSAAGPTSPAWGLYLIKVSYN</sequence>
<dbReference type="Gene3D" id="3.30.70.660">
    <property type="entry name" value="Pseudouridine synthase I, catalytic domain, C-terminal subdomain"/>
    <property type="match status" value="1"/>
</dbReference>
<dbReference type="GO" id="GO:0003723">
    <property type="term" value="F:RNA binding"/>
    <property type="evidence" value="ECO:0007669"/>
    <property type="project" value="InterPro"/>
</dbReference>
<protein>
    <recommendedName>
        <fullName evidence="4">tRNA pseudouridine synthase A</fullName>
        <ecNumber evidence="4">5.4.99.12</ecNumber>
    </recommendedName>
    <alternativeName>
        <fullName evidence="4">tRNA pseudouridine(38-40) synthase</fullName>
    </alternativeName>
    <alternativeName>
        <fullName evidence="4">tRNA pseudouridylate synthase I</fullName>
    </alternativeName>
    <alternativeName>
        <fullName evidence="4">tRNA-uridine isomerase I</fullName>
    </alternativeName>
</protein>
<dbReference type="KEGG" id="ptc:phytr_3470"/>
<comment type="function">
    <text evidence="4">Formation of pseudouridine at positions 38, 39 and 40 in the anticodon stem and loop of transfer RNAs.</text>
</comment>
<evidence type="ECO:0000313" key="9">
    <source>
        <dbReference type="EMBL" id="AVP87300.1"/>
    </source>
</evidence>
<dbReference type="InterPro" id="IPR020095">
    <property type="entry name" value="PsdUridine_synth_TruA_C"/>
</dbReference>
<comment type="caution">
    <text evidence="4">Lacks conserved residue(s) required for the propagation of feature annotation.</text>
</comment>
<comment type="catalytic activity">
    <reaction evidence="4 7">
        <text>uridine(38/39/40) in tRNA = pseudouridine(38/39/40) in tRNA</text>
        <dbReference type="Rhea" id="RHEA:22376"/>
        <dbReference type="Rhea" id="RHEA-COMP:10085"/>
        <dbReference type="Rhea" id="RHEA-COMP:10087"/>
        <dbReference type="ChEBI" id="CHEBI:65314"/>
        <dbReference type="ChEBI" id="CHEBI:65315"/>
        <dbReference type="EC" id="5.4.99.12"/>
    </reaction>
</comment>
<comment type="subunit">
    <text evidence="4">Homodimer.</text>
</comment>
<dbReference type="InterPro" id="IPR001406">
    <property type="entry name" value="PsdUridine_synth_TruA"/>
</dbReference>
<keyword evidence="2 4" id="KW-0819">tRNA processing</keyword>
<dbReference type="PIRSF" id="PIRSF001430">
    <property type="entry name" value="tRNA_psdUrid_synth"/>
    <property type="match status" value="1"/>
</dbReference>
<evidence type="ECO:0000313" key="10">
    <source>
        <dbReference type="Proteomes" id="UP000241762"/>
    </source>
</evidence>
<dbReference type="Pfam" id="PF01416">
    <property type="entry name" value="PseudoU_synth_1"/>
    <property type="match status" value="2"/>
</dbReference>
<accession>A0A2P1P7Q3</accession>
<dbReference type="CDD" id="cd02570">
    <property type="entry name" value="PseudoU_synth_EcTruA"/>
    <property type="match status" value="1"/>
</dbReference>
<dbReference type="RefSeq" id="WP_106874168.1">
    <property type="nucleotide sequence ID" value="NZ_CP027845.1"/>
</dbReference>
<reference evidence="9 10" key="1">
    <citation type="submission" date="2018-03" db="EMBL/GenBank/DDBJ databases">
        <title>A gene transfer event suggests a long-term partnership between eustigmatophyte algae and a novel lineage of endosymbiotic bacteria.</title>
        <authorList>
            <person name="Yurchenko T."/>
            <person name="Sevcikova T."/>
            <person name="Pribyl P."/>
            <person name="El Karkouri K."/>
            <person name="Klimes V."/>
            <person name="Amaral R."/>
            <person name="Zbrankova V."/>
            <person name="Kim E."/>
            <person name="Raoult D."/>
            <person name="Santos L.M.A."/>
            <person name="Elias M."/>
        </authorList>
    </citation>
    <scope>NUCLEOTIDE SEQUENCE [LARGE SCALE GENOMIC DNA]</scope>
    <source>
        <strain evidence="9">CCALA 838</strain>
    </source>
</reference>
<feature type="domain" description="Pseudouridine synthase I TruA alpha/beta" evidence="8">
    <location>
        <begin position="6"/>
        <end position="97"/>
    </location>
</feature>
<dbReference type="PANTHER" id="PTHR11142">
    <property type="entry name" value="PSEUDOURIDYLATE SYNTHASE"/>
    <property type="match status" value="1"/>
</dbReference>
<feature type="active site" description="Nucleophile" evidence="4 5">
    <location>
        <position position="52"/>
    </location>
</feature>
<evidence type="ECO:0000256" key="4">
    <source>
        <dbReference type="HAMAP-Rule" id="MF_00171"/>
    </source>
</evidence>
<dbReference type="HAMAP" id="MF_00171">
    <property type="entry name" value="TruA"/>
    <property type="match status" value="1"/>
</dbReference>
<evidence type="ECO:0000256" key="1">
    <source>
        <dbReference type="ARBA" id="ARBA00009375"/>
    </source>
</evidence>
<comment type="similarity">
    <text evidence="1 4 7">Belongs to the tRNA pseudouridine synthase TruA family.</text>
</comment>
<dbReference type="FunFam" id="3.30.70.580:FF:000001">
    <property type="entry name" value="tRNA pseudouridine synthase A"/>
    <property type="match status" value="1"/>
</dbReference>
<evidence type="ECO:0000256" key="5">
    <source>
        <dbReference type="PIRSR" id="PIRSR001430-1"/>
    </source>
</evidence>
<dbReference type="PANTHER" id="PTHR11142:SF0">
    <property type="entry name" value="TRNA PSEUDOURIDINE SYNTHASE-LIKE 1"/>
    <property type="match status" value="1"/>
</dbReference>
<evidence type="ECO:0000259" key="8">
    <source>
        <dbReference type="Pfam" id="PF01416"/>
    </source>
</evidence>
<organism evidence="9 10">
    <name type="scientific">Candidatus Phycorickettsia trachydisci</name>
    <dbReference type="NCBI Taxonomy" id="2115978"/>
    <lineage>
        <taxon>Bacteria</taxon>
        <taxon>Pseudomonadati</taxon>
        <taxon>Pseudomonadota</taxon>
        <taxon>Alphaproteobacteria</taxon>
        <taxon>Rickettsiales</taxon>
        <taxon>Rickettsiaceae</taxon>
        <taxon>Candidatus Phycorickettsia</taxon>
    </lineage>
</organism>
<dbReference type="GO" id="GO:0031119">
    <property type="term" value="P:tRNA pseudouridine synthesis"/>
    <property type="evidence" value="ECO:0007669"/>
    <property type="project" value="UniProtKB-UniRule"/>
</dbReference>
<dbReference type="OrthoDB" id="9811823at2"/>
<gene>
    <name evidence="4" type="primary">truA</name>
    <name evidence="9" type="ORF">phytr_3470</name>
</gene>
<keyword evidence="3 4" id="KW-0413">Isomerase</keyword>
<dbReference type="EC" id="5.4.99.12" evidence="4"/>
<evidence type="ECO:0000256" key="2">
    <source>
        <dbReference type="ARBA" id="ARBA00022694"/>
    </source>
</evidence>
<dbReference type="InterPro" id="IPR020097">
    <property type="entry name" value="PsdUridine_synth_TruA_a/b_dom"/>
</dbReference>
<dbReference type="InterPro" id="IPR020103">
    <property type="entry name" value="PsdUridine_synth_cat_dom_sf"/>
</dbReference>
<dbReference type="GO" id="GO:0160147">
    <property type="term" value="F:tRNA pseudouridine(38-40) synthase activity"/>
    <property type="evidence" value="ECO:0007669"/>
    <property type="project" value="UniProtKB-EC"/>
</dbReference>
<feature type="binding site" evidence="4 6">
    <location>
        <position position="111"/>
    </location>
    <ligand>
        <name>substrate</name>
    </ligand>
</feature>
<dbReference type="Gene3D" id="3.30.70.580">
    <property type="entry name" value="Pseudouridine synthase I, catalytic domain, N-terminal subdomain"/>
    <property type="match status" value="1"/>
</dbReference>
<dbReference type="NCBIfam" id="TIGR00071">
    <property type="entry name" value="hisT_truA"/>
    <property type="match status" value="1"/>
</dbReference>
<evidence type="ECO:0000256" key="3">
    <source>
        <dbReference type="ARBA" id="ARBA00023235"/>
    </source>
</evidence>
<evidence type="ECO:0000256" key="6">
    <source>
        <dbReference type="PIRSR" id="PIRSR001430-2"/>
    </source>
</evidence>